<feature type="compositionally biased region" description="Gly residues" evidence="1">
    <location>
        <begin position="502"/>
        <end position="514"/>
    </location>
</feature>
<evidence type="ECO:0000256" key="1">
    <source>
        <dbReference type="SAM" id="MobiDB-lite"/>
    </source>
</evidence>
<protein>
    <submittedName>
        <fullName evidence="3">Uncharacterized protein</fullName>
    </submittedName>
</protein>
<sequence>MAAGWIDLPQAWRLQDVQAVLNVVIATLSAVAIFACARWCWQSSLSETDQRSIPLKDLLTISTLGEALDVVLLLRWRSLSVRHLKLLAQCIVVVFFSVVALVSGPIARFSSRRSHEIKPLEISGSVAWRFHDCIISTPVTWNATFTSLDRARFPHDQLLDYVPDSTVDWRYRAEEWNSSWSFNCLPTYETAVSLEDVSNCTGVMPDEIPGLQKIISTDKFNTSNEEMGWWHGDYHEDEVLKDVLMLVAAMKNTEVDETGVQVREMALELAAVHMHHMTGKPDDEKDNACDFGKGPIQSASYTKIECTISRVSGRVDNEYAAFPDGMVRSCLAQAAVQNYQARFISESVNGRRPGIVAPEDLVRFTQVWMATKDTQNLMGVPRSISVRVDIVQLSAVFLAFALSVFVLIGLGLAGYAYRHTRHKGVLENMPQSKLDWMIETIQVGRRTSEDGGRHTFASSLVNNAMKTGGNGMTKKRRRLFDNAMYHVDHREVCGQRDPEARSGGGGGGGGGGGMMEEDERRQETVVKGKGVPGQQPMPTTNVPPTKTAEPPDTSVPVDLETLTTVHRRNEVNGQGAISRSAPRLAP</sequence>
<evidence type="ECO:0000313" key="3">
    <source>
        <dbReference type="EMBL" id="KAJ9623029.1"/>
    </source>
</evidence>
<name>A0AA38XUM8_9EURO</name>
<proteinExistence type="predicted"/>
<gene>
    <name evidence="3" type="ORF">H2204_011287</name>
</gene>
<keyword evidence="2" id="KW-0472">Membrane</keyword>
<comment type="caution">
    <text evidence="3">The sequence shown here is derived from an EMBL/GenBank/DDBJ whole genome shotgun (WGS) entry which is preliminary data.</text>
</comment>
<feature type="transmembrane region" description="Helical" evidence="2">
    <location>
        <begin position="390"/>
        <end position="417"/>
    </location>
</feature>
<dbReference type="Proteomes" id="UP001172681">
    <property type="component" value="Unassembled WGS sequence"/>
</dbReference>
<keyword evidence="4" id="KW-1185">Reference proteome</keyword>
<feature type="region of interest" description="Disordered" evidence="1">
    <location>
        <begin position="494"/>
        <end position="586"/>
    </location>
</feature>
<feature type="transmembrane region" description="Helical" evidence="2">
    <location>
        <begin position="20"/>
        <end position="41"/>
    </location>
</feature>
<accession>A0AA38XUM8</accession>
<reference evidence="3" key="1">
    <citation type="submission" date="2022-10" db="EMBL/GenBank/DDBJ databases">
        <title>Culturing micro-colonial fungi from biological soil crusts in the Mojave desert and describing Neophaeococcomyces mojavensis, and introducing the new genera and species Taxawa tesnikishii.</title>
        <authorList>
            <person name="Kurbessoian T."/>
            <person name="Stajich J.E."/>
        </authorList>
    </citation>
    <scope>NUCLEOTIDE SEQUENCE</scope>
    <source>
        <strain evidence="3">TK_35</strain>
    </source>
</reference>
<dbReference type="AlphaFoldDB" id="A0AA38XUM8"/>
<organism evidence="3 4">
    <name type="scientific">Knufia peltigerae</name>
    <dbReference type="NCBI Taxonomy" id="1002370"/>
    <lineage>
        <taxon>Eukaryota</taxon>
        <taxon>Fungi</taxon>
        <taxon>Dikarya</taxon>
        <taxon>Ascomycota</taxon>
        <taxon>Pezizomycotina</taxon>
        <taxon>Eurotiomycetes</taxon>
        <taxon>Chaetothyriomycetidae</taxon>
        <taxon>Chaetothyriales</taxon>
        <taxon>Trichomeriaceae</taxon>
        <taxon>Knufia</taxon>
    </lineage>
</organism>
<dbReference type="EMBL" id="JAPDRN010000102">
    <property type="protein sequence ID" value="KAJ9623029.1"/>
    <property type="molecule type" value="Genomic_DNA"/>
</dbReference>
<evidence type="ECO:0000313" key="4">
    <source>
        <dbReference type="Proteomes" id="UP001172681"/>
    </source>
</evidence>
<feature type="transmembrane region" description="Helical" evidence="2">
    <location>
        <begin position="86"/>
        <end position="107"/>
    </location>
</feature>
<keyword evidence="2" id="KW-1133">Transmembrane helix</keyword>
<keyword evidence="2" id="KW-0812">Transmembrane</keyword>
<evidence type="ECO:0000256" key="2">
    <source>
        <dbReference type="SAM" id="Phobius"/>
    </source>
</evidence>